<reference evidence="1" key="1">
    <citation type="submission" date="2021-02" db="EMBL/GenBank/DDBJ databases">
        <authorList>
            <consortium name="DOE Joint Genome Institute"/>
            <person name="Ahrendt S."/>
            <person name="Looney B.P."/>
            <person name="Miyauchi S."/>
            <person name="Morin E."/>
            <person name="Drula E."/>
            <person name="Courty P.E."/>
            <person name="Chicoki N."/>
            <person name="Fauchery L."/>
            <person name="Kohler A."/>
            <person name="Kuo A."/>
            <person name="Labutti K."/>
            <person name="Pangilinan J."/>
            <person name="Lipzen A."/>
            <person name="Riley R."/>
            <person name="Andreopoulos W."/>
            <person name="He G."/>
            <person name="Johnson J."/>
            <person name="Barry K.W."/>
            <person name="Grigoriev I.V."/>
            <person name="Nagy L."/>
            <person name="Hibbett D."/>
            <person name="Henrissat B."/>
            <person name="Matheny P.B."/>
            <person name="Labbe J."/>
            <person name="Martin F."/>
        </authorList>
    </citation>
    <scope>NUCLEOTIDE SEQUENCE</scope>
    <source>
        <strain evidence="1">FP105234-sp</strain>
    </source>
</reference>
<dbReference type="EMBL" id="MU275948">
    <property type="protein sequence ID" value="KAI0045557.1"/>
    <property type="molecule type" value="Genomic_DNA"/>
</dbReference>
<reference evidence="1" key="2">
    <citation type="journal article" date="2022" name="New Phytol.">
        <title>Evolutionary transition to the ectomycorrhizal habit in the genomes of a hyperdiverse lineage of mushroom-forming fungi.</title>
        <authorList>
            <person name="Looney B."/>
            <person name="Miyauchi S."/>
            <person name="Morin E."/>
            <person name="Drula E."/>
            <person name="Courty P.E."/>
            <person name="Kohler A."/>
            <person name="Kuo A."/>
            <person name="LaButti K."/>
            <person name="Pangilinan J."/>
            <person name="Lipzen A."/>
            <person name="Riley R."/>
            <person name="Andreopoulos W."/>
            <person name="He G."/>
            <person name="Johnson J."/>
            <person name="Nolan M."/>
            <person name="Tritt A."/>
            <person name="Barry K.W."/>
            <person name="Grigoriev I.V."/>
            <person name="Nagy L.G."/>
            <person name="Hibbett D."/>
            <person name="Henrissat B."/>
            <person name="Matheny P.B."/>
            <person name="Labbe J."/>
            <person name="Martin F.M."/>
        </authorList>
    </citation>
    <scope>NUCLEOTIDE SEQUENCE</scope>
    <source>
        <strain evidence="1">FP105234-sp</strain>
    </source>
</reference>
<dbReference type="Proteomes" id="UP000814033">
    <property type="component" value="Unassembled WGS sequence"/>
</dbReference>
<keyword evidence="2" id="KW-1185">Reference proteome</keyword>
<accession>A0ACB8RNV2</accession>
<evidence type="ECO:0000313" key="2">
    <source>
        <dbReference type="Proteomes" id="UP000814033"/>
    </source>
</evidence>
<proteinExistence type="predicted"/>
<gene>
    <name evidence="1" type="ORF">FA95DRAFT_1543607</name>
</gene>
<protein>
    <submittedName>
        <fullName evidence="1">Uncharacterized protein</fullName>
    </submittedName>
</protein>
<comment type="caution">
    <text evidence="1">The sequence shown here is derived from an EMBL/GenBank/DDBJ whole genome shotgun (WGS) entry which is preliminary data.</text>
</comment>
<sequence>MFLRQLTPAAGAARAAVAAKKHRQQEDKGSGNGSANEGSGGDKNVTAGNGTSKTASDAPVITKAADVSNTTAPTHPAFLPARFSGKFDLYSTNLPFLRSQYLPSGAQTPNFAAVYTKILFFQAKPDFSARIALRDEPADGGGFACADISNPMSDEPIEPIFLVDARVGDDVAFSAQETAHASTVGSGLGYAATMELDTSGDDHGMVTAGHGDFKMRKVWDGGDGKELFEGYCTLNLTYGPLLRRKGHGSFGNAIVGFWAVRALKDEAGNEIGIEADTCVMSGAI</sequence>
<evidence type="ECO:0000313" key="1">
    <source>
        <dbReference type="EMBL" id="KAI0045557.1"/>
    </source>
</evidence>
<name>A0ACB8RNV2_9AGAM</name>
<organism evidence="1 2">
    <name type="scientific">Auriscalpium vulgare</name>
    <dbReference type="NCBI Taxonomy" id="40419"/>
    <lineage>
        <taxon>Eukaryota</taxon>
        <taxon>Fungi</taxon>
        <taxon>Dikarya</taxon>
        <taxon>Basidiomycota</taxon>
        <taxon>Agaricomycotina</taxon>
        <taxon>Agaricomycetes</taxon>
        <taxon>Russulales</taxon>
        <taxon>Auriscalpiaceae</taxon>
        <taxon>Auriscalpium</taxon>
    </lineage>
</organism>